<evidence type="ECO:0000313" key="3">
    <source>
        <dbReference type="Proteomes" id="UP000244488"/>
    </source>
</evidence>
<dbReference type="Proteomes" id="UP000244488">
    <property type="component" value="Unassembled WGS sequence"/>
</dbReference>
<comment type="caution">
    <text evidence="2">The sequence shown here is derived from an EMBL/GenBank/DDBJ whole genome shotgun (WGS) entry which is preliminary data.</text>
</comment>
<accession>A0A2T6IN25</accession>
<dbReference type="AlphaFoldDB" id="A0A2T6IN25"/>
<reference evidence="2 3" key="1">
    <citation type="journal article" date="2016" name="Nat. Commun.">
        <title>Local admixture of amplified and diversified secreted pathogenesis determinants shapes mosaic Toxoplasma gondii genomes.</title>
        <authorList>
            <person name="Lorenzi H."/>
            <person name="Khan A."/>
            <person name="Behnke M.S."/>
            <person name="Namasivayam S."/>
            <person name="Swapna L.S."/>
            <person name="Hadjithomas M."/>
            <person name="Karamycheva S."/>
            <person name="Pinney D."/>
            <person name="Brunk B.P."/>
            <person name="Ajioka J.W."/>
            <person name="Ajzenberg D."/>
            <person name="Boothroyd J.C."/>
            <person name="Boyle J.P."/>
            <person name="Darde M.L."/>
            <person name="Diaz-Miranda M.A."/>
            <person name="Dubey J.P."/>
            <person name="Fritz H.M."/>
            <person name="Gennari S.M."/>
            <person name="Gregory B.D."/>
            <person name="Kim K."/>
            <person name="Saeij J.P."/>
            <person name="Su C."/>
            <person name="White M.W."/>
            <person name="Zhu X.Q."/>
            <person name="Howe D.K."/>
            <person name="Rosenthal B.M."/>
            <person name="Grigg M.E."/>
            <person name="Parkinson J."/>
            <person name="Liu L."/>
            <person name="Kissinger J.C."/>
            <person name="Roos D.S."/>
            <person name="Sibley L.D."/>
        </authorList>
    </citation>
    <scope>NUCLEOTIDE SEQUENCE [LARGE SCALE GENOMIC DNA]</scope>
    <source>
        <strain evidence="2 3">TgCATBr9</strain>
    </source>
</reference>
<name>A0A2T6IN25_TOXGO</name>
<dbReference type="EMBL" id="AFHV02002304">
    <property type="protein sequence ID" value="PUA86734.1"/>
    <property type="molecule type" value="Genomic_DNA"/>
</dbReference>
<feature type="compositionally biased region" description="Basic residues" evidence="1">
    <location>
        <begin position="140"/>
        <end position="155"/>
    </location>
</feature>
<sequence length="187" mass="22241">MWGRFSAFPSSDSHPFRTDRGRSFKVEWGRTCEKSFSVDVVEKESSQPGAVEAELVRALPECELSRHHFNVRTQHRLGQDVDQAVEDRNVLKREPPDEETRGAENARRQPWRSADEAENKAEREKENLEEANIEETRRRSEGKRKRKERRKKRGERRTGRKEQRRGQDSETRKRTKMIRRENFKIPL</sequence>
<dbReference type="VEuPathDB" id="ToxoDB:TGBR9_383400"/>
<evidence type="ECO:0000313" key="2">
    <source>
        <dbReference type="EMBL" id="PUA86734.1"/>
    </source>
</evidence>
<protein>
    <submittedName>
        <fullName evidence="2">Uncharacterized protein</fullName>
    </submittedName>
</protein>
<feature type="compositionally biased region" description="Basic and acidic residues" evidence="1">
    <location>
        <begin position="156"/>
        <end position="187"/>
    </location>
</feature>
<evidence type="ECO:0000256" key="1">
    <source>
        <dbReference type="SAM" id="MobiDB-lite"/>
    </source>
</evidence>
<feature type="compositionally biased region" description="Basic and acidic residues" evidence="1">
    <location>
        <begin position="85"/>
        <end position="139"/>
    </location>
</feature>
<proteinExistence type="predicted"/>
<organism evidence="2 3">
    <name type="scientific">Toxoplasma gondii TgCATBr9</name>
    <dbReference type="NCBI Taxonomy" id="943120"/>
    <lineage>
        <taxon>Eukaryota</taxon>
        <taxon>Sar</taxon>
        <taxon>Alveolata</taxon>
        <taxon>Apicomplexa</taxon>
        <taxon>Conoidasida</taxon>
        <taxon>Coccidia</taxon>
        <taxon>Eucoccidiorida</taxon>
        <taxon>Eimeriorina</taxon>
        <taxon>Sarcocystidae</taxon>
        <taxon>Toxoplasma</taxon>
    </lineage>
</organism>
<feature type="region of interest" description="Disordered" evidence="1">
    <location>
        <begin position="75"/>
        <end position="187"/>
    </location>
</feature>
<gene>
    <name evidence="2" type="ORF">TGBR9_383400</name>
</gene>